<evidence type="ECO:0000313" key="3">
    <source>
        <dbReference type="Proteomes" id="UP001212841"/>
    </source>
</evidence>
<dbReference type="EMBL" id="JADGJD010000687">
    <property type="protein sequence ID" value="KAJ3049152.1"/>
    <property type="molecule type" value="Genomic_DNA"/>
</dbReference>
<name>A0AAD5X3I7_9FUNG</name>
<proteinExistence type="predicted"/>
<accession>A0AAD5X3I7</accession>
<sequence>MNKENASTKPPPAESEEQKRLRQKLEDFRRKKEEERTRGKRPNIKTGLGNPSTKATTERPTLKSLAPSNSAAAQPPKQLDVPKPKPSGNKLTSKRSQSQLAPSQKQTSVKSKVVGPRQQLSQSRAVIDAPTAKPDEQQTSYRFLSADNLISMQESAWFAKAAAQIGTPLPNVVKRTTHDPHAQFVTTQYTPGHNGSATEVEHLVDSVGRINLQEGRQTSNHEAVWVPETPAPKPLDAAVQTTPSLLKSLVEQFQKEALGSAPPPRETKKAHDIAAPASDLSQKLEEDRLFYAALTRDDPFHFYLCQPIVLRILDSRTGEAIRESQTPVVPFELLTWKSAETLAQANEVASARVAFQILANDISTKEAPRVMFPVGERRRIVRNHAWQNPLFWINWSCHEERWGAVDAAFEVLAKGVSILVSKEAQDRLFGRVTLLDQRYPHTLWEHASEPFEANGPSSVEAFVDAMSISLEDDSDFEPDVEENRSSPIPPRTWYEKEDHDSPKLSVPALSFVDTYKREYPSPPRLSAAHQPFQVTEPLQYQPQTAHQQLGLHLPLYPSLTENVSMTPNVTRNPQTYVEGLVGMLGSMSVDSRSARQNEQESKHAVNRELEWTMKDKVKTEKNISKPLNGVRIGSQTDGSTITILTPVRAKKKDREALGGQSVVLTPVRRSVRHFHETAKDAAQSDQDVRLESVLANHDFAYAPNPALPVDVGTTKAARRKSVRLFGAVGSVKAEGGEEDG</sequence>
<organism evidence="2 3">
    <name type="scientific">Rhizophlyctis rosea</name>
    <dbReference type="NCBI Taxonomy" id="64517"/>
    <lineage>
        <taxon>Eukaryota</taxon>
        <taxon>Fungi</taxon>
        <taxon>Fungi incertae sedis</taxon>
        <taxon>Chytridiomycota</taxon>
        <taxon>Chytridiomycota incertae sedis</taxon>
        <taxon>Chytridiomycetes</taxon>
        <taxon>Rhizophlyctidales</taxon>
        <taxon>Rhizophlyctidaceae</taxon>
        <taxon>Rhizophlyctis</taxon>
    </lineage>
</organism>
<evidence type="ECO:0000313" key="2">
    <source>
        <dbReference type="EMBL" id="KAJ3049152.1"/>
    </source>
</evidence>
<gene>
    <name evidence="2" type="ORF">HK097_009817</name>
</gene>
<feature type="region of interest" description="Disordered" evidence="1">
    <location>
        <begin position="473"/>
        <end position="499"/>
    </location>
</feature>
<evidence type="ECO:0000256" key="1">
    <source>
        <dbReference type="SAM" id="MobiDB-lite"/>
    </source>
</evidence>
<feature type="compositionally biased region" description="Polar residues" evidence="1">
    <location>
        <begin position="89"/>
        <end position="110"/>
    </location>
</feature>
<keyword evidence="3" id="KW-1185">Reference proteome</keyword>
<protein>
    <submittedName>
        <fullName evidence="2">Uncharacterized protein</fullName>
    </submittedName>
</protein>
<comment type="caution">
    <text evidence="2">The sequence shown here is derived from an EMBL/GenBank/DDBJ whole genome shotgun (WGS) entry which is preliminary data.</text>
</comment>
<feature type="region of interest" description="Disordered" evidence="1">
    <location>
        <begin position="1"/>
        <end position="123"/>
    </location>
</feature>
<dbReference type="AlphaFoldDB" id="A0AAD5X3I7"/>
<reference evidence="2" key="1">
    <citation type="submission" date="2020-05" db="EMBL/GenBank/DDBJ databases">
        <title>Phylogenomic resolution of chytrid fungi.</title>
        <authorList>
            <person name="Stajich J.E."/>
            <person name="Amses K."/>
            <person name="Simmons R."/>
            <person name="Seto K."/>
            <person name="Myers J."/>
            <person name="Bonds A."/>
            <person name="Quandt C.A."/>
            <person name="Barry K."/>
            <person name="Liu P."/>
            <person name="Grigoriev I."/>
            <person name="Longcore J.E."/>
            <person name="James T.Y."/>
        </authorList>
    </citation>
    <scope>NUCLEOTIDE SEQUENCE</scope>
    <source>
        <strain evidence="2">JEL0318</strain>
    </source>
</reference>
<dbReference type="Proteomes" id="UP001212841">
    <property type="component" value="Unassembled WGS sequence"/>
</dbReference>
<feature type="compositionally biased region" description="Basic and acidic residues" evidence="1">
    <location>
        <begin position="16"/>
        <end position="37"/>
    </location>
</feature>